<dbReference type="Proteomes" id="UP001140076">
    <property type="component" value="Unassembled WGS sequence"/>
</dbReference>
<dbReference type="GO" id="GO:0016841">
    <property type="term" value="F:ammonia-lyase activity"/>
    <property type="evidence" value="ECO:0007669"/>
    <property type="project" value="UniProtKB-ARBA"/>
</dbReference>
<gene>
    <name evidence="2" type="ORF">LG943_13090</name>
</gene>
<dbReference type="Pfam" id="PF00221">
    <property type="entry name" value="Lyase_aromatic"/>
    <property type="match status" value="1"/>
</dbReference>
<dbReference type="CDD" id="cd00332">
    <property type="entry name" value="PAL-HAL"/>
    <property type="match status" value="1"/>
</dbReference>
<organism evidence="2 3">
    <name type="scientific">Streptomonospora mangrovi</name>
    <dbReference type="NCBI Taxonomy" id="2883123"/>
    <lineage>
        <taxon>Bacteria</taxon>
        <taxon>Bacillati</taxon>
        <taxon>Actinomycetota</taxon>
        <taxon>Actinomycetes</taxon>
        <taxon>Streptosporangiales</taxon>
        <taxon>Nocardiopsidaceae</taxon>
        <taxon>Streptomonospora</taxon>
    </lineage>
</organism>
<sequence length="508" mass="52842">MTMTPQARTTTAELCFPANLTPEALETAADPVLVRLDEGSRLAVERCHDYLHRCLAEGREIYGATTGFGPLVGFSGQDEAADQCENLLCHLDVGQGADLSPGVARAALLARLWSLAHGRSGVALDVVDALSATLATSFAPAVPEYGSVGASGDLAPMAHAVRSLQGRGDAYLGAVRMPAARALAEAGLEPLSLSGRDALGLVNGTPVTAAAAGLALAALTRSLATATALTALLADLLGCRTDFTVPELFTALGHDDTARQAADLRAHLAGHRPGGERALQEPYTLRCAPHLIGAAATSLRHARQVVTDDLNGVSDNPLFFFERDLICHGGNFFGQQVAFAADLMSITAAQLGNLAERQLDLLIDPRRNGGLNPMLAEQPGRDHGVQGVQLAATSLVVAMRRAAVPAAMQSVPTNHHNQDVVPFGTQAALTALAQARNLRLLHGSLAVALAQAARVGARRPSAPLCAELLDVLDTAVAGGSPWAQQVRDTADLLDAVQPLESRLQAGQP</sequence>
<evidence type="ECO:0000313" key="2">
    <source>
        <dbReference type="EMBL" id="MDA0565243.1"/>
    </source>
</evidence>
<evidence type="ECO:0000313" key="3">
    <source>
        <dbReference type="Proteomes" id="UP001140076"/>
    </source>
</evidence>
<proteinExistence type="predicted"/>
<keyword evidence="1" id="KW-0456">Lyase</keyword>
<reference evidence="2" key="1">
    <citation type="submission" date="2021-10" db="EMBL/GenBank/DDBJ databases">
        <title>Streptomonospora sp. nov., isolated from mangrove soil.</title>
        <authorList>
            <person name="Chen X."/>
            <person name="Ge X."/>
            <person name="Liu W."/>
        </authorList>
    </citation>
    <scope>NUCLEOTIDE SEQUENCE</scope>
    <source>
        <strain evidence="2">S1-112</strain>
    </source>
</reference>
<protein>
    <submittedName>
        <fullName evidence="2">Aromatic amino acid ammonia-lyase</fullName>
    </submittedName>
</protein>
<dbReference type="Gene3D" id="1.10.275.10">
    <property type="entry name" value="Fumarase/aspartase (N-terminal domain)"/>
    <property type="match status" value="1"/>
</dbReference>
<evidence type="ECO:0000256" key="1">
    <source>
        <dbReference type="ARBA" id="ARBA00023239"/>
    </source>
</evidence>
<dbReference type="EMBL" id="JAJAQC010000019">
    <property type="protein sequence ID" value="MDA0565243.1"/>
    <property type="molecule type" value="Genomic_DNA"/>
</dbReference>
<dbReference type="InterPro" id="IPR008948">
    <property type="entry name" value="L-Aspartase-like"/>
</dbReference>
<dbReference type="InterPro" id="IPR024083">
    <property type="entry name" value="Fumarase/histidase_N"/>
</dbReference>
<keyword evidence="3" id="KW-1185">Reference proteome</keyword>
<name>A0A9X3SDU2_9ACTN</name>
<dbReference type="Gene3D" id="1.20.200.10">
    <property type="entry name" value="Fumarase/aspartase (Central domain)"/>
    <property type="match status" value="1"/>
</dbReference>
<dbReference type="SUPFAM" id="SSF48557">
    <property type="entry name" value="L-aspartase-like"/>
    <property type="match status" value="1"/>
</dbReference>
<accession>A0A9X3SDU2</accession>
<dbReference type="PANTHER" id="PTHR10362">
    <property type="entry name" value="HISTIDINE AMMONIA-LYASE"/>
    <property type="match status" value="1"/>
</dbReference>
<dbReference type="RefSeq" id="WP_270072523.1">
    <property type="nucleotide sequence ID" value="NZ_JAJAQC010000019.1"/>
</dbReference>
<comment type="caution">
    <text evidence="2">The sequence shown here is derived from an EMBL/GenBank/DDBJ whole genome shotgun (WGS) entry which is preliminary data.</text>
</comment>
<dbReference type="InterPro" id="IPR001106">
    <property type="entry name" value="Aromatic_Lyase"/>
</dbReference>
<dbReference type="AlphaFoldDB" id="A0A9X3SDU2"/>